<organism evidence="2 3">
    <name type="scientific">Cirrhinus molitorella</name>
    <name type="common">mud carp</name>
    <dbReference type="NCBI Taxonomy" id="172907"/>
    <lineage>
        <taxon>Eukaryota</taxon>
        <taxon>Metazoa</taxon>
        <taxon>Chordata</taxon>
        <taxon>Craniata</taxon>
        <taxon>Vertebrata</taxon>
        <taxon>Euteleostomi</taxon>
        <taxon>Actinopterygii</taxon>
        <taxon>Neopterygii</taxon>
        <taxon>Teleostei</taxon>
        <taxon>Ostariophysi</taxon>
        <taxon>Cypriniformes</taxon>
        <taxon>Cyprinidae</taxon>
        <taxon>Labeoninae</taxon>
        <taxon>Labeonini</taxon>
        <taxon>Cirrhinus</taxon>
    </lineage>
</organism>
<evidence type="ECO:0000313" key="3">
    <source>
        <dbReference type="Proteomes" id="UP001558613"/>
    </source>
</evidence>
<accession>A0ABR3LWW0</accession>
<keyword evidence="1" id="KW-0732">Signal</keyword>
<evidence type="ECO:0000256" key="1">
    <source>
        <dbReference type="SAM" id="SignalP"/>
    </source>
</evidence>
<dbReference type="Proteomes" id="UP001558613">
    <property type="component" value="Unassembled WGS sequence"/>
</dbReference>
<proteinExistence type="predicted"/>
<name>A0ABR3LWW0_9TELE</name>
<evidence type="ECO:0000313" key="2">
    <source>
        <dbReference type="EMBL" id="KAL1256122.1"/>
    </source>
</evidence>
<dbReference type="EMBL" id="JAYMGO010000019">
    <property type="protein sequence ID" value="KAL1256122.1"/>
    <property type="molecule type" value="Genomic_DNA"/>
</dbReference>
<evidence type="ECO:0008006" key="4">
    <source>
        <dbReference type="Google" id="ProtNLM"/>
    </source>
</evidence>
<comment type="caution">
    <text evidence="2">The sequence shown here is derived from an EMBL/GenBank/DDBJ whole genome shotgun (WGS) entry which is preliminary data.</text>
</comment>
<feature type="signal peptide" evidence="1">
    <location>
        <begin position="1"/>
        <end position="24"/>
    </location>
</feature>
<gene>
    <name evidence="2" type="ORF">QQF64_014183</name>
</gene>
<keyword evidence="3" id="KW-1185">Reference proteome</keyword>
<protein>
    <recommendedName>
        <fullName evidence="4">Secreted protein</fullName>
    </recommendedName>
</protein>
<reference evidence="2 3" key="1">
    <citation type="submission" date="2023-09" db="EMBL/GenBank/DDBJ databases">
        <authorList>
            <person name="Wang M."/>
        </authorList>
    </citation>
    <scope>NUCLEOTIDE SEQUENCE [LARGE SCALE GENOMIC DNA]</scope>
    <source>
        <strain evidence="2">GT-2023</strain>
        <tissue evidence="2">Liver</tissue>
    </source>
</reference>
<sequence length="123" mass="13425">MRAGRLQVHLAVIIAAVTSDVVIATGCELFTARESHIWTCPFHFRAAAHSPDYVSSSLAPVPSLTPSCAAKPLTDGCAAREPLPSDACKQWECLRFVYSYHAENRRAKSACVFSKRSWCAVIS</sequence>
<feature type="chain" id="PRO_5047522714" description="Secreted protein" evidence="1">
    <location>
        <begin position="25"/>
        <end position="123"/>
    </location>
</feature>